<accession>A0A815KRP5</accession>
<evidence type="ECO:0000256" key="2">
    <source>
        <dbReference type="ARBA" id="ARBA00022803"/>
    </source>
</evidence>
<feature type="repeat" description="TPR" evidence="3">
    <location>
        <begin position="626"/>
        <end position="659"/>
    </location>
</feature>
<dbReference type="Proteomes" id="UP000677228">
    <property type="component" value="Unassembled WGS sequence"/>
</dbReference>
<feature type="repeat" description="TPR" evidence="3">
    <location>
        <begin position="584"/>
        <end position="617"/>
    </location>
</feature>
<dbReference type="InterPro" id="IPR011990">
    <property type="entry name" value="TPR-like_helical_dom_sf"/>
</dbReference>
<dbReference type="PANTHER" id="PTHR45641:SF19">
    <property type="entry name" value="NEPHROCYSTIN-3"/>
    <property type="match status" value="1"/>
</dbReference>
<feature type="repeat" description="TPR" evidence="3">
    <location>
        <begin position="711"/>
        <end position="744"/>
    </location>
</feature>
<dbReference type="InterPro" id="IPR019734">
    <property type="entry name" value="TPR_rpt"/>
</dbReference>
<feature type="domain" description="ADP ribosyltransferase" evidence="4">
    <location>
        <begin position="263"/>
        <end position="431"/>
    </location>
</feature>
<sequence length="936" mass="108731">MLLKQLRELFKKITSKNKNSKQELLRQQSTPNNTTTIRSAADIPRVSHPSLNIITPKTTFPSAAKNLEGTTLLWCDPNIGKEKDTEKTMKELREINDYVIFHTDEDQCVEYIKTVTEEKIFLVISGQCASSGMLLKQIHPLRQVDSIFIFCLQPENFKHLLEEYCKIVGIYCERRDLIASIKENVELVGKQLGAFCFYNQHREKSTRNLSKESAEFLWFQLFKDVILRLPRDNHSKHQLIEFCRQYYHGNEEQLRLIDEFQNSYTSGEAIKWYTRETFLYKLVNKALRTEDVEQLYTFRYFIADLSLSLTAEYQHIRERQEDVVTLYRGLKVDEEEFLILKQNEGNLISTNGFLSTSRCRNVALAFATKPTQRTNVISILYEIECNVKDTESIVFADIAKFSDYTCEQEVMFDLGTTYRIVSIREDTEQKLWIIKMKATDEGAAVAREYIELNRKQNLDETAVIIMFGKLLARMGKYDQSLKYFHNLLDNHLTRDEDIAVIYNYIGTVHQYKGDFDKGLENFERAYNLMMNSTPQPRIKDSAKPLRNMGNISYERAQYDKALELYIQALEIFEMHYGNEHIETALTLNSIGLVYHKRGHYVRSLDYHEKSLRIKQKQLPSAHCDIATSLMNIGSVYRKMNEFNRSLEYYQKSLEMKKKLLPPEHIAIAASLMYIADVFSDQGQLNRSLEYYFQALKMQEKIFEPNGHTSIAQSLNNIGRVYQTMNKLDQALDYYQKSLDMNQKLHSSQHVDTAESLIGIGNVLRFQGQLTNALEYYFQALEIQEKVYGLDSHPDIAMTLMNLGSTYEKMNEFDQALEYHQKSLKMKQELLPIEYNAIAGSLMGIGTVLCRKGQFDNGLEYYFQALSYQEKIFGVNGHSELATTLRNMACLHEDQHNFATALAYYRKALKMNIKCLPSDHPHISQLTNDIASVKAKI</sequence>
<evidence type="ECO:0000313" key="8">
    <source>
        <dbReference type="EMBL" id="CAF4290940.1"/>
    </source>
</evidence>
<dbReference type="EMBL" id="CAJNOQ010017308">
    <property type="protein sequence ID" value="CAF1396831.1"/>
    <property type="molecule type" value="Genomic_DNA"/>
</dbReference>
<reference evidence="6" key="1">
    <citation type="submission" date="2021-02" db="EMBL/GenBank/DDBJ databases">
        <authorList>
            <person name="Nowell W R."/>
        </authorList>
    </citation>
    <scope>NUCLEOTIDE SEQUENCE</scope>
</reference>
<evidence type="ECO:0000313" key="9">
    <source>
        <dbReference type="Proteomes" id="UP000663829"/>
    </source>
</evidence>
<dbReference type="InterPro" id="IPR003540">
    <property type="entry name" value="ADP-ribosyltransferase"/>
</dbReference>
<gene>
    <name evidence="6" type="ORF">GPM918_LOCUS33071</name>
    <name evidence="5" type="ORF">OVA965_LOCUS9446</name>
    <name evidence="8" type="ORF">SRO942_LOCUS33745</name>
    <name evidence="7" type="ORF">TMI583_LOCUS9441</name>
</gene>
<dbReference type="Gene3D" id="3.90.176.10">
    <property type="entry name" value="Toxin ADP-ribosyltransferase, Chain A, domain 1"/>
    <property type="match status" value="1"/>
</dbReference>
<dbReference type="PROSITE" id="PS50293">
    <property type="entry name" value="TPR_REGION"/>
    <property type="match status" value="3"/>
</dbReference>
<dbReference type="SUPFAM" id="SSF56399">
    <property type="entry name" value="ADP-ribosylation"/>
    <property type="match status" value="1"/>
</dbReference>
<evidence type="ECO:0000259" key="4">
    <source>
        <dbReference type="Pfam" id="PF03496"/>
    </source>
</evidence>
<protein>
    <recommendedName>
        <fullName evidence="4">ADP ribosyltransferase domain-containing protein</fullName>
    </recommendedName>
</protein>
<dbReference type="PROSITE" id="PS51996">
    <property type="entry name" value="TR_MART"/>
    <property type="match status" value="1"/>
</dbReference>
<name>A0A815KRP5_9BILA</name>
<dbReference type="AlphaFoldDB" id="A0A815KRP5"/>
<keyword evidence="1" id="KW-0677">Repeat</keyword>
<dbReference type="SMART" id="SM00028">
    <property type="entry name" value="TPR"/>
    <property type="match status" value="11"/>
</dbReference>
<dbReference type="Gene3D" id="1.25.40.10">
    <property type="entry name" value="Tetratricopeptide repeat domain"/>
    <property type="match status" value="4"/>
</dbReference>
<keyword evidence="2 3" id="KW-0802">TPR repeat</keyword>
<dbReference type="Pfam" id="PF13374">
    <property type="entry name" value="TPR_10"/>
    <property type="match status" value="1"/>
</dbReference>
<dbReference type="Proteomes" id="UP000681722">
    <property type="component" value="Unassembled WGS sequence"/>
</dbReference>
<dbReference type="GO" id="GO:0005576">
    <property type="term" value="C:extracellular region"/>
    <property type="evidence" value="ECO:0007669"/>
    <property type="project" value="InterPro"/>
</dbReference>
<dbReference type="PROSITE" id="PS50005">
    <property type="entry name" value="TPR"/>
    <property type="match status" value="7"/>
</dbReference>
<keyword evidence="9" id="KW-1185">Reference proteome</keyword>
<organism evidence="6 9">
    <name type="scientific">Didymodactylos carnosus</name>
    <dbReference type="NCBI Taxonomy" id="1234261"/>
    <lineage>
        <taxon>Eukaryota</taxon>
        <taxon>Metazoa</taxon>
        <taxon>Spiralia</taxon>
        <taxon>Gnathifera</taxon>
        <taxon>Rotifera</taxon>
        <taxon>Eurotatoria</taxon>
        <taxon>Bdelloidea</taxon>
        <taxon>Philodinida</taxon>
        <taxon>Philodinidae</taxon>
        <taxon>Didymodactylos</taxon>
    </lineage>
</organism>
<dbReference type="EMBL" id="CAJNOK010003341">
    <property type="protein sequence ID" value="CAF0897422.1"/>
    <property type="molecule type" value="Genomic_DNA"/>
</dbReference>
<dbReference type="Pfam" id="PF03496">
    <property type="entry name" value="ADPrib_exo_Tox"/>
    <property type="match status" value="1"/>
</dbReference>
<dbReference type="Pfam" id="PF13424">
    <property type="entry name" value="TPR_12"/>
    <property type="match status" value="4"/>
</dbReference>
<evidence type="ECO:0000313" key="6">
    <source>
        <dbReference type="EMBL" id="CAF1396831.1"/>
    </source>
</evidence>
<feature type="repeat" description="TPR" evidence="3">
    <location>
        <begin position="796"/>
        <end position="829"/>
    </location>
</feature>
<proteinExistence type="predicted"/>
<dbReference type="PANTHER" id="PTHR45641">
    <property type="entry name" value="TETRATRICOPEPTIDE REPEAT PROTEIN (AFU_ORTHOLOGUE AFUA_6G03870)"/>
    <property type="match status" value="1"/>
</dbReference>
<dbReference type="EMBL" id="CAJOBC010082722">
    <property type="protein sequence ID" value="CAF4290940.1"/>
    <property type="molecule type" value="Genomic_DNA"/>
</dbReference>
<evidence type="ECO:0000256" key="1">
    <source>
        <dbReference type="ARBA" id="ARBA00022737"/>
    </source>
</evidence>
<feature type="repeat" description="TPR" evidence="3">
    <location>
        <begin position="499"/>
        <end position="532"/>
    </location>
</feature>
<evidence type="ECO:0000313" key="5">
    <source>
        <dbReference type="EMBL" id="CAF0897422.1"/>
    </source>
</evidence>
<comment type="caution">
    <text evidence="6">The sequence shown here is derived from an EMBL/GenBank/DDBJ whole genome shotgun (WGS) entry which is preliminary data.</text>
</comment>
<dbReference type="Proteomes" id="UP000663829">
    <property type="component" value="Unassembled WGS sequence"/>
</dbReference>
<dbReference type="OrthoDB" id="5986190at2759"/>
<feature type="repeat" description="TPR" evidence="3">
    <location>
        <begin position="542"/>
        <end position="575"/>
    </location>
</feature>
<dbReference type="SUPFAM" id="SSF48452">
    <property type="entry name" value="TPR-like"/>
    <property type="match status" value="4"/>
</dbReference>
<evidence type="ECO:0000256" key="3">
    <source>
        <dbReference type="PROSITE-ProRule" id="PRU00339"/>
    </source>
</evidence>
<evidence type="ECO:0000313" key="7">
    <source>
        <dbReference type="EMBL" id="CAF3678630.1"/>
    </source>
</evidence>
<feature type="repeat" description="TPR" evidence="3">
    <location>
        <begin position="753"/>
        <end position="786"/>
    </location>
</feature>
<dbReference type="EMBL" id="CAJOBA010003341">
    <property type="protein sequence ID" value="CAF3678630.1"/>
    <property type="molecule type" value="Genomic_DNA"/>
</dbReference>
<dbReference type="Proteomes" id="UP000682733">
    <property type="component" value="Unassembled WGS sequence"/>
</dbReference>